<reference evidence="2" key="2">
    <citation type="submission" date="2020-06" db="EMBL/GenBank/DDBJ databases">
        <title>Helianthus annuus Genome sequencing and assembly Release 2.</title>
        <authorList>
            <person name="Gouzy J."/>
            <person name="Langlade N."/>
            <person name="Munos S."/>
        </authorList>
    </citation>
    <scope>NUCLEOTIDE SEQUENCE</scope>
    <source>
        <tissue evidence="2">Leaves</tissue>
    </source>
</reference>
<name>A0A9K3EAH8_HELAN</name>
<proteinExistence type="predicted"/>
<gene>
    <name evidence="2" type="ORF">HanXRQr2_Chr14g0640961</name>
</gene>
<dbReference type="EMBL" id="MNCJ02000329">
    <property type="protein sequence ID" value="KAF5768816.1"/>
    <property type="molecule type" value="Genomic_DNA"/>
</dbReference>
<evidence type="ECO:0000313" key="2">
    <source>
        <dbReference type="EMBL" id="KAF5768816.1"/>
    </source>
</evidence>
<dbReference type="Proteomes" id="UP000215914">
    <property type="component" value="Unassembled WGS sequence"/>
</dbReference>
<organism evidence="2 3">
    <name type="scientific">Helianthus annuus</name>
    <name type="common">Common sunflower</name>
    <dbReference type="NCBI Taxonomy" id="4232"/>
    <lineage>
        <taxon>Eukaryota</taxon>
        <taxon>Viridiplantae</taxon>
        <taxon>Streptophyta</taxon>
        <taxon>Embryophyta</taxon>
        <taxon>Tracheophyta</taxon>
        <taxon>Spermatophyta</taxon>
        <taxon>Magnoliopsida</taxon>
        <taxon>eudicotyledons</taxon>
        <taxon>Gunneridae</taxon>
        <taxon>Pentapetalae</taxon>
        <taxon>asterids</taxon>
        <taxon>campanulids</taxon>
        <taxon>Asterales</taxon>
        <taxon>Asteraceae</taxon>
        <taxon>Asteroideae</taxon>
        <taxon>Heliantheae alliance</taxon>
        <taxon>Heliantheae</taxon>
        <taxon>Helianthus</taxon>
    </lineage>
</organism>
<dbReference type="AlphaFoldDB" id="A0A9K3EAH8"/>
<comment type="caution">
    <text evidence="2">The sequence shown here is derived from an EMBL/GenBank/DDBJ whole genome shotgun (WGS) entry which is preliminary data.</text>
</comment>
<sequence>MNPSSEFCKFVGSEIESLVPCFPPETVFRPFNPSVHSDAISLVWVCFPALHFLLGYSYPFPDLTQRFFTLTGISYSQAMPMLWRALYTIEEIHKTEDLEFNLSELSYLYSLVTHDSSRFLFKAKPHQTLPILKTTQNYSTWKNQFFFVRRDSIPHGDCLPKKWILKGAQRSASKSATKLGLDEINSMISPRSNKKELSKGQSLPEPKAVTTRAKARSKRKKPVELEDDAFEVERQFHEFVTESFARIKAHYERSLAEMGENLAGLRSIALQRTTPSPNWRRMRKA</sequence>
<accession>A0A9K3EAH8</accession>
<dbReference type="Gramene" id="mRNA:HanXRQr2_Chr14g0640961">
    <property type="protein sequence ID" value="mRNA:HanXRQr2_Chr14g0640961"/>
    <property type="gene ID" value="HanXRQr2_Chr14g0640961"/>
</dbReference>
<keyword evidence="3" id="KW-1185">Reference proteome</keyword>
<evidence type="ECO:0000313" key="3">
    <source>
        <dbReference type="Proteomes" id="UP000215914"/>
    </source>
</evidence>
<reference evidence="2" key="1">
    <citation type="journal article" date="2017" name="Nature">
        <title>The sunflower genome provides insights into oil metabolism, flowering and Asterid evolution.</title>
        <authorList>
            <person name="Badouin H."/>
            <person name="Gouzy J."/>
            <person name="Grassa C.J."/>
            <person name="Murat F."/>
            <person name="Staton S.E."/>
            <person name="Cottret L."/>
            <person name="Lelandais-Briere C."/>
            <person name="Owens G.L."/>
            <person name="Carrere S."/>
            <person name="Mayjonade B."/>
            <person name="Legrand L."/>
            <person name="Gill N."/>
            <person name="Kane N.C."/>
            <person name="Bowers J.E."/>
            <person name="Hubner S."/>
            <person name="Bellec A."/>
            <person name="Berard A."/>
            <person name="Berges H."/>
            <person name="Blanchet N."/>
            <person name="Boniface M.C."/>
            <person name="Brunel D."/>
            <person name="Catrice O."/>
            <person name="Chaidir N."/>
            <person name="Claudel C."/>
            <person name="Donnadieu C."/>
            <person name="Faraut T."/>
            <person name="Fievet G."/>
            <person name="Helmstetter N."/>
            <person name="King M."/>
            <person name="Knapp S.J."/>
            <person name="Lai Z."/>
            <person name="Le Paslier M.C."/>
            <person name="Lippi Y."/>
            <person name="Lorenzon L."/>
            <person name="Mandel J.R."/>
            <person name="Marage G."/>
            <person name="Marchand G."/>
            <person name="Marquand E."/>
            <person name="Bret-Mestries E."/>
            <person name="Morien E."/>
            <person name="Nambeesan S."/>
            <person name="Nguyen T."/>
            <person name="Pegot-Espagnet P."/>
            <person name="Pouilly N."/>
            <person name="Raftis F."/>
            <person name="Sallet E."/>
            <person name="Schiex T."/>
            <person name="Thomas J."/>
            <person name="Vandecasteele C."/>
            <person name="Vares D."/>
            <person name="Vear F."/>
            <person name="Vautrin S."/>
            <person name="Crespi M."/>
            <person name="Mangin B."/>
            <person name="Burke J.M."/>
            <person name="Salse J."/>
            <person name="Munos S."/>
            <person name="Vincourt P."/>
            <person name="Rieseberg L.H."/>
            <person name="Langlade N.B."/>
        </authorList>
    </citation>
    <scope>NUCLEOTIDE SEQUENCE</scope>
    <source>
        <tissue evidence="2">Leaves</tissue>
    </source>
</reference>
<protein>
    <submittedName>
        <fullName evidence="2">Uncharacterized protein</fullName>
    </submittedName>
</protein>
<evidence type="ECO:0000256" key="1">
    <source>
        <dbReference type="SAM" id="MobiDB-lite"/>
    </source>
</evidence>
<feature type="region of interest" description="Disordered" evidence="1">
    <location>
        <begin position="190"/>
        <end position="220"/>
    </location>
</feature>